<dbReference type="AlphaFoldDB" id="A0A1J5U4V2"/>
<organism evidence="7">
    <name type="scientific">mine drainage metagenome</name>
    <dbReference type="NCBI Taxonomy" id="410659"/>
    <lineage>
        <taxon>unclassified sequences</taxon>
        <taxon>metagenomes</taxon>
        <taxon>ecological metagenomes</taxon>
    </lineage>
</organism>
<evidence type="ECO:0000256" key="1">
    <source>
        <dbReference type="ARBA" id="ARBA00022448"/>
    </source>
</evidence>
<dbReference type="GO" id="GO:0046872">
    <property type="term" value="F:metal ion binding"/>
    <property type="evidence" value="ECO:0007669"/>
    <property type="project" value="UniProtKB-KW"/>
</dbReference>
<name>A0A1J5U4V2_9ZZZZ</name>
<evidence type="ECO:0000259" key="6">
    <source>
        <dbReference type="PROSITE" id="PS51007"/>
    </source>
</evidence>
<dbReference type="InterPro" id="IPR009056">
    <property type="entry name" value="Cyt_c-like_dom"/>
</dbReference>
<dbReference type="PANTHER" id="PTHR33751">
    <property type="entry name" value="CBB3-TYPE CYTOCHROME C OXIDASE SUBUNIT FIXP"/>
    <property type="match status" value="1"/>
</dbReference>
<proteinExistence type="predicted"/>
<dbReference type="Gene3D" id="1.10.760.10">
    <property type="entry name" value="Cytochrome c-like domain"/>
    <property type="match status" value="2"/>
</dbReference>
<keyword evidence="2" id="KW-0349">Heme</keyword>
<feature type="domain" description="Cytochrome c" evidence="6">
    <location>
        <begin position="31"/>
        <end position="122"/>
    </location>
</feature>
<evidence type="ECO:0000256" key="3">
    <source>
        <dbReference type="ARBA" id="ARBA00022723"/>
    </source>
</evidence>
<keyword evidence="3" id="KW-0479">Metal-binding</keyword>
<dbReference type="GO" id="GO:0009055">
    <property type="term" value="F:electron transfer activity"/>
    <property type="evidence" value="ECO:0007669"/>
    <property type="project" value="InterPro"/>
</dbReference>
<dbReference type="SUPFAM" id="SSF46626">
    <property type="entry name" value="Cytochrome c"/>
    <property type="match status" value="2"/>
</dbReference>
<keyword evidence="4" id="KW-0249">Electron transport</keyword>
<feature type="domain" description="Cytochrome c" evidence="6">
    <location>
        <begin position="141"/>
        <end position="237"/>
    </location>
</feature>
<dbReference type="InterPro" id="IPR050597">
    <property type="entry name" value="Cytochrome_c_Oxidase_Subunit"/>
</dbReference>
<dbReference type="Pfam" id="PF00034">
    <property type="entry name" value="Cytochrom_C"/>
    <property type="match status" value="2"/>
</dbReference>
<dbReference type="InterPro" id="IPR036909">
    <property type="entry name" value="Cyt_c-like_dom_sf"/>
</dbReference>
<sequence>MLSKLAMASWGAVAMLAFSGVSFAEAGGVSVNLTNGKNIYENGKPDTGVPACAVCHGDKAMGNDGMGSPRLANIGYVYIVKQLTNFAEDKRMDTVMQQMNGIAKGLSEQDRRDLAAYENSFPRASELSDLNALKADGKKIGEAYKGEILVKYGRNGPDVAAKDKVSACVSCHGYNGRGADPVYPKIGQQKYVYLVGQLTNWRAATRTNDPMGQMRAVAHNLTDDDINNVATFLSQAPDSTAGDGMDVDNQTVLKNIKAVH</sequence>
<dbReference type="PROSITE" id="PS51007">
    <property type="entry name" value="CYTC"/>
    <property type="match status" value="2"/>
</dbReference>
<dbReference type="GO" id="GO:0020037">
    <property type="term" value="F:heme binding"/>
    <property type="evidence" value="ECO:0007669"/>
    <property type="project" value="InterPro"/>
</dbReference>
<dbReference type="EMBL" id="MLJW01000001">
    <property type="protein sequence ID" value="OIR19334.1"/>
    <property type="molecule type" value="Genomic_DNA"/>
</dbReference>
<keyword evidence="1" id="KW-0813">Transport</keyword>
<gene>
    <name evidence="7" type="ORF">GALL_02140</name>
</gene>
<reference evidence="7" key="1">
    <citation type="submission" date="2016-10" db="EMBL/GenBank/DDBJ databases">
        <title>Sequence of Gallionella enrichment culture.</title>
        <authorList>
            <person name="Poehlein A."/>
            <person name="Muehling M."/>
            <person name="Daniel R."/>
        </authorList>
    </citation>
    <scope>NUCLEOTIDE SEQUENCE</scope>
</reference>
<accession>A0A1J5U4V2</accession>
<evidence type="ECO:0000256" key="2">
    <source>
        <dbReference type="ARBA" id="ARBA00022617"/>
    </source>
</evidence>
<keyword evidence="5" id="KW-0408">Iron</keyword>
<protein>
    <submittedName>
        <fullName evidence="7">Cytochrome c4</fullName>
    </submittedName>
</protein>
<dbReference type="PANTHER" id="PTHR33751:SF9">
    <property type="entry name" value="CYTOCHROME C4"/>
    <property type="match status" value="1"/>
</dbReference>
<comment type="caution">
    <text evidence="7">The sequence shown here is derived from an EMBL/GenBank/DDBJ whole genome shotgun (WGS) entry which is preliminary data.</text>
</comment>
<evidence type="ECO:0000256" key="4">
    <source>
        <dbReference type="ARBA" id="ARBA00022982"/>
    </source>
</evidence>
<evidence type="ECO:0000256" key="5">
    <source>
        <dbReference type="ARBA" id="ARBA00023004"/>
    </source>
</evidence>
<evidence type="ECO:0000313" key="7">
    <source>
        <dbReference type="EMBL" id="OIR19334.1"/>
    </source>
</evidence>